<feature type="region of interest" description="Disordered" evidence="1">
    <location>
        <begin position="1"/>
        <end position="61"/>
    </location>
</feature>
<feature type="compositionally biased region" description="Low complexity" evidence="1">
    <location>
        <begin position="366"/>
        <end position="381"/>
    </location>
</feature>
<protein>
    <recommendedName>
        <fullName evidence="5">SAM domain-containing protein</fullName>
    </recommendedName>
</protein>
<evidence type="ECO:0008006" key="5">
    <source>
        <dbReference type="Google" id="ProtNLM"/>
    </source>
</evidence>
<dbReference type="Proteomes" id="UP000321518">
    <property type="component" value="Unassembled WGS sequence"/>
</dbReference>
<accession>A0A511KQ45</accession>
<comment type="caution">
    <text evidence="3">The sequence shown here is derived from an EMBL/GenBank/DDBJ whole genome shotgun (WGS) entry which is preliminary data.</text>
</comment>
<evidence type="ECO:0000313" key="4">
    <source>
        <dbReference type="Proteomes" id="UP000321518"/>
    </source>
</evidence>
<feature type="region of interest" description="Disordered" evidence="1">
    <location>
        <begin position="231"/>
        <end position="381"/>
    </location>
</feature>
<keyword evidence="2" id="KW-0812">Transmembrane</keyword>
<proteinExistence type="predicted"/>
<dbReference type="OrthoDB" id="2425321at2759"/>
<sequence>MPRHRHTKSSSSIHAPIRPPVYPVRSQPIGLSRSSSLTGSLSDQLSGAESAPMSPTISGGLMRRTLSVEDFDSVDDAKEDELVESSASLRLPLMQRSESLPCFPPKKEDDEAEKTDQHDRKAVSEGELASLPPNPKLWLPSHLSLYLASHLYLPPLMRADVSSFISSSRLSGRTFLRLREQDLEELGVNVRWRKALMQQREVLRREALGGRVLWGFGSSMEPVERAKAAEGAALGHARRRSVDVEGSADEDESSKEEWKRSWRRTMADQGGDGRSRVQGLRKTFEAVEEMSERGSPAASPEKKGSLTPRRRREYPHSPYVFPPSSPTKHGRCDSTASDTSTASVDSVGGTYEGFEASSARPHMKQLSLSSSSSSSSSKASSHTSLRFEGAFRLSAAIEATAASQPTSSSAFSRALVTAPVDSAKSARDATAAHEFLLVPSFRGNDTVKTARDTVSRRPVSLHDIDGSSSAKSVTSSETPTDARAQPDEGDDDEEEEEKTLRPVRLQNTSTGSIAGIPSPPMSPTKGSLALAELFGLDIPTGLSASVKAAEEKKDEDQLMTMFVPDRHGDMGDDADEAALSERRKKGSLVLIRRVSRIFVKFPVRSRTEQLLDWAVRRPGSQFQALQRRIDEVEAQLALALSNAPSSADRSSPHSVGGHDDEGEQEWAYTGDVVGEGTVGRLERKLHGLELQAQTLGDPSIPSSPSPSARAFATSPPIPTSPSVNTRSRSSTRTRTPTSSTQTSPSTWIRVRRRKPSEGVDVWDVGAAPPVGWPDIEGWKQLSGFVVAATIGIGIIAGEVVAAKLLGLRRR</sequence>
<feature type="compositionally biased region" description="Low complexity" evidence="1">
    <location>
        <begin position="30"/>
        <end position="47"/>
    </location>
</feature>
<reference evidence="3 4" key="1">
    <citation type="submission" date="2019-07" db="EMBL/GenBank/DDBJ databases">
        <title>Rhodotorula toruloides NBRC10032 genome sequencing.</title>
        <authorList>
            <person name="Shida Y."/>
            <person name="Takaku H."/>
            <person name="Ogasawara W."/>
            <person name="Mori K."/>
        </authorList>
    </citation>
    <scope>NUCLEOTIDE SEQUENCE [LARGE SCALE GENOMIC DNA]</scope>
    <source>
        <strain evidence="3 4">NBRC10032</strain>
    </source>
</reference>
<feature type="compositionally biased region" description="Acidic residues" evidence="1">
    <location>
        <begin position="487"/>
        <end position="497"/>
    </location>
</feature>
<feature type="compositionally biased region" description="Basic and acidic residues" evidence="1">
    <location>
        <begin position="452"/>
        <end position="465"/>
    </location>
</feature>
<evidence type="ECO:0000313" key="3">
    <source>
        <dbReference type="EMBL" id="GEM12492.1"/>
    </source>
</evidence>
<evidence type="ECO:0000256" key="1">
    <source>
        <dbReference type="SAM" id="MobiDB-lite"/>
    </source>
</evidence>
<keyword evidence="2" id="KW-1133">Transmembrane helix</keyword>
<organism evidence="3 4">
    <name type="scientific">Rhodotorula toruloides</name>
    <name type="common">Yeast</name>
    <name type="synonym">Rhodosporidium toruloides</name>
    <dbReference type="NCBI Taxonomy" id="5286"/>
    <lineage>
        <taxon>Eukaryota</taxon>
        <taxon>Fungi</taxon>
        <taxon>Dikarya</taxon>
        <taxon>Basidiomycota</taxon>
        <taxon>Pucciniomycotina</taxon>
        <taxon>Microbotryomycetes</taxon>
        <taxon>Sporidiobolales</taxon>
        <taxon>Sporidiobolaceae</taxon>
        <taxon>Rhodotorula</taxon>
    </lineage>
</organism>
<evidence type="ECO:0000256" key="2">
    <source>
        <dbReference type="SAM" id="Phobius"/>
    </source>
</evidence>
<name>A0A511KQ45_RHOTO</name>
<dbReference type="AlphaFoldDB" id="A0A511KQ45"/>
<gene>
    <name evidence="3" type="ORF">Rt10032_c21g6509</name>
</gene>
<feature type="compositionally biased region" description="Low complexity" evidence="1">
    <location>
        <begin position="333"/>
        <end position="347"/>
    </location>
</feature>
<feature type="region of interest" description="Disordered" evidence="1">
    <location>
        <begin position="694"/>
        <end position="748"/>
    </location>
</feature>
<feature type="compositionally biased region" description="Low complexity" evidence="1">
    <location>
        <begin position="698"/>
        <end position="746"/>
    </location>
</feature>
<keyword evidence="2" id="KW-0472">Membrane</keyword>
<feature type="transmembrane region" description="Helical" evidence="2">
    <location>
        <begin position="784"/>
        <end position="805"/>
    </location>
</feature>
<feature type="compositionally biased region" description="Basic and acidic residues" evidence="1">
    <location>
        <begin position="105"/>
        <end position="124"/>
    </location>
</feature>
<feature type="compositionally biased region" description="Low complexity" evidence="1">
    <location>
        <begin position="467"/>
        <end position="476"/>
    </location>
</feature>
<feature type="region of interest" description="Disordered" evidence="1">
    <location>
        <begin position="452"/>
        <end position="522"/>
    </location>
</feature>
<dbReference type="EMBL" id="BJWK01000021">
    <property type="protein sequence ID" value="GEM12492.1"/>
    <property type="molecule type" value="Genomic_DNA"/>
</dbReference>
<feature type="region of interest" description="Disordered" evidence="1">
    <location>
        <begin position="98"/>
        <end position="128"/>
    </location>
</feature>
<feature type="region of interest" description="Disordered" evidence="1">
    <location>
        <begin position="640"/>
        <end position="665"/>
    </location>
</feature>